<name>A0AAP0RPJ9_LIQFO</name>
<evidence type="ECO:0000313" key="8">
    <source>
        <dbReference type="EMBL" id="KAK9282312.1"/>
    </source>
</evidence>
<comment type="subcellular location">
    <subcellularLocation>
        <location evidence="1">Golgi apparatus membrane</location>
        <topology evidence="1">Single-pass type II membrane protein</topology>
    </subcellularLocation>
</comment>
<organism evidence="8 9">
    <name type="scientific">Liquidambar formosana</name>
    <name type="common">Formosan gum</name>
    <dbReference type="NCBI Taxonomy" id="63359"/>
    <lineage>
        <taxon>Eukaryota</taxon>
        <taxon>Viridiplantae</taxon>
        <taxon>Streptophyta</taxon>
        <taxon>Embryophyta</taxon>
        <taxon>Tracheophyta</taxon>
        <taxon>Spermatophyta</taxon>
        <taxon>Magnoliopsida</taxon>
        <taxon>eudicotyledons</taxon>
        <taxon>Gunneridae</taxon>
        <taxon>Pentapetalae</taxon>
        <taxon>Saxifragales</taxon>
        <taxon>Altingiaceae</taxon>
        <taxon>Liquidambar</taxon>
    </lineage>
</organism>
<feature type="domain" description="Exostosin GT47" evidence="7">
    <location>
        <begin position="93"/>
        <end position="241"/>
    </location>
</feature>
<dbReference type="PANTHER" id="PTHR11062:SF56">
    <property type="entry name" value="XYLOGLUCAN GALACTOSYLTRANSFERASE MUR3"/>
    <property type="match status" value="1"/>
</dbReference>
<keyword evidence="3" id="KW-0808">Transferase</keyword>
<dbReference type="InterPro" id="IPR004263">
    <property type="entry name" value="Exostosin"/>
</dbReference>
<keyword evidence="3" id="KW-0328">Glycosyltransferase</keyword>
<keyword evidence="6" id="KW-0472">Membrane</keyword>
<evidence type="ECO:0000313" key="9">
    <source>
        <dbReference type="Proteomes" id="UP001415857"/>
    </source>
</evidence>
<protein>
    <recommendedName>
        <fullName evidence="7">Exostosin GT47 domain-containing protein</fullName>
    </recommendedName>
</protein>
<keyword evidence="6" id="KW-1133">Transmembrane helix</keyword>
<accession>A0AAP0RPJ9</accession>
<dbReference type="GO" id="GO:0016757">
    <property type="term" value="F:glycosyltransferase activity"/>
    <property type="evidence" value="ECO:0007669"/>
    <property type="project" value="UniProtKB-KW"/>
</dbReference>
<evidence type="ECO:0000256" key="1">
    <source>
        <dbReference type="ARBA" id="ARBA00004323"/>
    </source>
</evidence>
<evidence type="ECO:0000256" key="5">
    <source>
        <dbReference type="ARBA" id="ARBA00023034"/>
    </source>
</evidence>
<dbReference type="PANTHER" id="PTHR11062">
    <property type="entry name" value="EXOSTOSIN HEPARAN SULFATE GLYCOSYLTRANSFERASE -RELATED"/>
    <property type="match status" value="1"/>
</dbReference>
<evidence type="ECO:0000256" key="4">
    <source>
        <dbReference type="ARBA" id="ARBA00022968"/>
    </source>
</evidence>
<comment type="caution">
    <text evidence="8">The sequence shown here is derived from an EMBL/GenBank/DDBJ whole genome shotgun (WGS) entry which is preliminary data.</text>
</comment>
<reference evidence="8 9" key="1">
    <citation type="journal article" date="2024" name="Plant J.">
        <title>Genome sequences and population genomics reveal climatic adaptation and genomic divergence between two closely related sweetgum species.</title>
        <authorList>
            <person name="Xu W.Q."/>
            <person name="Ren C.Q."/>
            <person name="Zhang X.Y."/>
            <person name="Comes H.P."/>
            <person name="Liu X.H."/>
            <person name="Li Y.G."/>
            <person name="Kettle C.J."/>
            <person name="Jalonen R."/>
            <person name="Gaisberger H."/>
            <person name="Ma Y.Z."/>
            <person name="Qiu Y.X."/>
        </authorList>
    </citation>
    <scope>NUCLEOTIDE SEQUENCE [LARGE SCALE GENOMIC DNA]</scope>
    <source>
        <strain evidence="8">Hangzhou</strain>
    </source>
</reference>
<dbReference type="AlphaFoldDB" id="A0AAP0RPJ9"/>
<feature type="transmembrane region" description="Helical" evidence="6">
    <location>
        <begin position="12"/>
        <end position="35"/>
    </location>
</feature>
<evidence type="ECO:0000256" key="2">
    <source>
        <dbReference type="ARBA" id="ARBA00010271"/>
    </source>
</evidence>
<dbReference type="EMBL" id="JBBPBK010000007">
    <property type="protein sequence ID" value="KAK9282312.1"/>
    <property type="molecule type" value="Genomic_DNA"/>
</dbReference>
<keyword evidence="5" id="KW-0333">Golgi apparatus</keyword>
<keyword evidence="6" id="KW-0812">Transmembrane</keyword>
<gene>
    <name evidence="8" type="ORF">L1049_005226</name>
</gene>
<dbReference type="Proteomes" id="UP001415857">
    <property type="component" value="Unassembled WGS sequence"/>
</dbReference>
<keyword evidence="4" id="KW-0735">Signal-anchor</keyword>
<dbReference type="InterPro" id="IPR040911">
    <property type="entry name" value="Exostosin_GT47"/>
</dbReference>
<evidence type="ECO:0000256" key="6">
    <source>
        <dbReference type="SAM" id="Phobius"/>
    </source>
</evidence>
<sequence>MVKWAGKNQETLLCFLAVTILSSVSFLLFLDFLILGGRGGTTVVESVKLQFSSGWIASTHASTAATTPTVAESEKYYPFTRALASVENKSDPCGGKYIYVHDLPSRFNEDMLKECRSLSLWTNMCDFTTNGGLGPPLDNAEGVFSSTGWYATNQFTVDVIFGNRMKQYECLTRDSAIAAAVFVPFYAGFDVARYLWEQNVSTRDAASLDLVEWLTKTPEWTVMGGKDHFLVAGRITWDFRESVGFGIGLG</sequence>
<keyword evidence="9" id="KW-1185">Reference proteome</keyword>
<evidence type="ECO:0000259" key="7">
    <source>
        <dbReference type="Pfam" id="PF03016"/>
    </source>
</evidence>
<dbReference type="Pfam" id="PF03016">
    <property type="entry name" value="Exostosin_GT47"/>
    <property type="match status" value="1"/>
</dbReference>
<dbReference type="GO" id="GO:0000139">
    <property type="term" value="C:Golgi membrane"/>
    <property type="evidence" value="ECO:0007669"/>
    <property type="project" value="UniProtKB-SubCell"/>
</dbReference>
<proteinExistence type="inferred from homology"/>
<evidence type="ECO:0000256" key="3">
    <source>
        <dbReference type="ARBA" id="ARBA00022676"/>
    </source>
</evidence>
<comment type="similarity">
    <text evidence="2">Belongs to the glycosyltransferase 47 family.</text>
</comment>